<evidence type="ECO:0000313" key="7">
    <source>
        <dbReference type="Proteomes" id="UP000294952"/>
    </source>
</evidence>
<comment type="caution">
    <text evidence="6">The sequence shown here is derived from an EMBL/GenBank/DDBJ whole genome shotgun (WGS) entry which is preliminary data.</text>
</comment>
<dbReference type="SMART" id="SM00345">
    <property type="entry name" value="HTH_GNTR"/>
    <property type="match status" value="1"/>
</dbReference>
<dbReference type="Gene3D" id="1.10.10.10">
    <property type="entry name" value="Winged helix-like DNA-binding domain superfamily/Winged helix DNA-binding domain"/>
    <property type="match status" value="1"/>
</dbReference>
<gene>
    <name evidence="6" type="ORF">EUA04_23610</name>
</gene>
<keyword evidence="2" id="KW-0238">DNA-binding</keyword>
<dbReference type="InterPro" id="IPR036388">
    <property type="entry name" value="WH-like_DNA-bd_sf"/>
</dbReference>
<feature type="domain" description="HTH gntR-type" evidence="5">
    <location>
        <begin position="33"/>
        <end position="100"/>
    </location>
</feature>
<dbReference type="GO" id="GO:0003677">
    <property type="term" value="F:DNA binding"/>
    <property type="evidence" value="ECO:0007669"/>
    <property type="project" value="UniProtKB-KW"/>
</dbReference>
<proteinExistence type="predicted"/>
<dbReference type="Pfam" id="PF07729">
    <property type="entry name" value="FCD"/>
    <property type="match status" value="1"/>
</dbReference>
<dbReference type="PANTHER" id="PTHR43537">
    <property type="entry name" value="TRANSCRIPTIONAL REGULATOR, GNTR FAMILY"/>
    <property type="match status" value="1"/>
</dbReference>
<name>A0A4R5X1B0_9MYCO</name>
<evidence type="ECO:0000256" key="2">
    <source>
        <dbReference type="ARBA" id="ARBA00023125"/>
    </source>
</evidence>
<dbReference type="SUPFAM" id="SSF48008">
    <property type="entry name" value="GntR ligand-binding domain-like"/>
    <property type="match status" value="1"/>
</dbReference>
<feature type="region of interest" description="Disordered" evidence="4">
    <location>
        <begin position="1"/>
        <end position="23"/>
    </location>
</feature>
<protein>
    <submittedName>
        <fullName evidence="6">GntR family transcriptional regulator</fullName>
    </submittedName>
</protein>
<dbReference type="PANTHER" id="PTHR43537:SF5">
    <property type="entry name" value="UXU OPERON TRANSCRIPTIONAL REGULATOR"/>
    <property type="match status" value="1"/>
</dbReference>
<dbReference type="EMBL" id="SDLP01000009">
    <property type="protein sequence ID" value="TDL04189.1"/>
    <property type="molecule type" value="Genomic_DNA"/>
</dbReference>
<evidence type="ECO:0000259" key="5">
    <source>
        <dbReference type="PROSITE" id="PS50949"/>
    </source>
</evidence>
<accession>A0A4R5X1B0</accession>
<evidence type="ECO:0000313" key="6">
    <source>
        <dbReference type="EMBL" id="TDL04189.1"/>
    </source>
</evidence>
<dbReference type="SUPFAM" id="SSF46785">
    <property type="entry name" value="Winged helix' DNA-binding domain"/>
    <property type="match status" value="1"/>
</dbReference>
<feature type="compositionally biased region" description="Polar residues" evidence="4">
    <location>
        <begin position="1"/>
        <end position="16"/>
    </location>
</feature>
<dbReference type="InterPro" id="IPR008920">
    <property type="entry name" value="TF_FadR/GntR_C"/>
</dbReference>
<dbReference type="CDD" id="cd07377">
    <property type="entry name" value="WHTH_GntR"/>
    <property type="match status" value="1"/>
</dbReference>
<keyword evidence="3" id="KW-0804">Transcription</keyword>
<organism evidence="6 7">
    <name type="scientific">Mycolicibacterium obuense</name>
    <dbReference type="NCBI Taxonomy" id="1807"/>
    <lineage>
        <taxon>Bacteria</taxon>
        <taxon>Bacillati</taxon>
        <taxon>Actinomycetota</taxon>
        <taxon>Actinomycetes</taxon>
        <taxon>Mycobacteriales</taxon>
        <taxon>Mycobacteriaceae</taxon>
        <taxon>Mycolicibacterium</taxon>
    </lineage>
</organism>
<dbReference type="InterPro" id="IPR036390">
    <property type="entry name" value="WH_DNA-bd_sf"/>
</dbReference>
<dbReference type="SMART" id="SM00895">
    <property type="entry name" value="FCD"/>
    <property type="match status" value="1"/>
</dbReference>
<reference evidence="6 7" key="1">
    <citation type="submission" date="2019-01" db="EMBL/GenBank/DDBJ databases">
        <title>High-quality-draft genome sequences of five non-tuberculosis mycobacteriaceae isolated from a nosocomial environment.</title>
        <authorList>
            <person name="Tiago I."/>
            <person name="Alarico S."/>
            <person name="Pereira S.G."/>
            <person name="Coelho C."/>
            <person name="Maranha A."/>
            <person name="Empadinhas N."/>
        </authorList>
    </citation>
    <scope>NUCLEOTIDE SEQUENCE [LARGE SCALE GENOMIC DNA]</scope>
    <source>
        <strain evidence="6 7">22DIII</strain>
    </source>
</reference>
<keyword evidence="1" id="KW-0805">Transcription regulation</keyword>
<evidence type="ECO:0000256" key="4">
    <source>
        <dbReference type="SAM" id="MobiDB-lite"/>
    </source>
</evidence>
<evidence type="ECO:0000256" key="1">
    <source>
        <dbReference type="ARBA" id="ARBA00023015"/>
    </source>
</evidence>
<dbReference type="GO" id="GO:0003700">
    <property type="term" value="F:DNA-binding transcription factor activity"/>
    <property type="evidence" value="ECO:0007669"/>
    <property type="project" value="InterPro"/>
</dbReference>
<dbReference type="AlphaFoldDB" id="A0A4R5X1B0"/>
<dbReference type="InterPro" id="IPR011711">
    <property type="entry name" value="GntR_C"/>
</dbReference>
<dbReference type="Proteomes" id="UP000294952">
    <property type="component" value="Unassembled WGS sequence"/>
</dbReference>
<dbReference type="InterPro" id="IPR000524">
    <property type="entry name" value="Tscrpt_reg_HTH_GntR"/>
</dbReference>
<sequence length="237" mass="26443">MTSISAPTSGVSSAESEISDNARGVRGVRMPSPLLSDQAYDAIRDKIVSLQIPPGAPIEEEQLAAELGVGRTPVREALKRLAYRKLVVIYPRSGSYAADLDLADLEAICDIRERLEGLAAERAATEARYEERQELQSLLDDINACTDHEKLLELDVATHRAIHRMAHNPYLSDTLTQSLDLSLRMWNLAKERLPDLDHHVHGQTEVLTAILDRNATRARKLAEAHVREFEDGIRTMF</sequence>
<evidence type="ECO:0000256" key="3">
    <source>
        <dbReference type="ARBA" id="ARBA00023163"/>
    </source>
</evidence>
<dbReference type="Pfam" id="PF00392">
    <property type="entry name" value="GntR"/>
    <property type="match status" value="1"/>
</dbReference>
<dbReference type="PROSITE" id="PS50949">
    <property type="entry name" value="HTH_GNTR"/>
    <property type="match status" value="1"/>
</dbReference>
<dbReference type="Gene3D" id="1.20.120.530">
    <property type="entry name" value="GntR ligand-binding domain-like"/>
    <property type="match status" value="1"/>
</dbReference>